<reference evidence="1 2" key="1">
    <citation type="journal article" date="2022" name="Hortic Res">
        <title>A haplotype resolved chromosomal level avocado genome allows analysis of novel avocado genes.</title>
        <authorList>
            <person name="Nath O."/>
            <person name="Fletcher S.J."/>
            <person name="Hayward A."/>
            <person name="Shaw L.M."/>
            <person name="Masouleh A.K."/>
            <person name="Furtado A."/>
            <person name="Henry R.J."/>
            <person name="Mitter N."/>
        </authorList>
    </citation>
    <scope>NUCLEOTIDE SEQUENCE [LARGE SCALE GENOMIC DNA]</scope>
    <source>
        <strain evidence="2">cv. Hass</strain>
    </source>
</reference>
<organism evidence="1 2">
    <name type="scientific">Persea americana</name>
    <name type="common">Avocado</name>
    <dbReference type="NCBI Taxonomy" id="3435"/>
    <lineage>
        <taxon>Eukaryota</taxon>
        <taxon>Viridiplantae</taxon>
        <taxon>Streptophyta</taxon>
        <taxon>Embryophyta</taxon>
        <taxon>Tracheophyta</taxon>
        <taxon>Spermatophyta</taxon>
        <taxon>Magnoliopsida</taxon>
        <taxon>Magnoliidae</taxon>
        <taxon>Laurales</taxon>
        <taxon>Lauraceae</taxon>
        <taxon>Persea</taxon>
    </lineage>
</organism>
<accession>A0ACC2M0S4</accession>
<dbReference type="Proteomes" id="UP001234297">
    <property type="component" value="Chromosome 5"/>
</dbReference>
<dbReference type="EMBL" id="CM056813">
    <property type="protein sequence ID" value="KAJ8639073.1"/>
    <property type="molecule type" value="Genomic_DNA"/>
</dbReference>
<keyword evidence="2" id="KW-1185">Reference proteome</keyword>
<sequence length="68" mass="7487">MEDGAPNSTSGACVSPPPSRHCHALRLVLHFLSPFPCKIPSFPHLLNPPSPSILFLKQGDQVRKERKT</sequence>
<proteinExistence type="predicted"/>
<evidence type="ECO:0000313" key="2">
    <source>
        <dbReference type="Proteomes" id="UP001234297"/>
    </source>
</evidence>
<comment type="caution">
    <text evidence="1">The sequence shown here is derived from an EMBL/GenBank/DDBJ whole genome shotgun (WGS) entry which is preliminary data.</text>
</comment>
<protein>
    <submittedName>
        <fullName evidence="1">Uncharacterized protein</fullName>
    </submittedName>
</protein>
<gene>
    <name evidence="1" type="ORF">MRB53_015767</name>
</gene>
<evidence type="ECO:0000313" key="1">
    <source>
        <dbReference type="EMBL" id="KAJ8639073.1"/>
    </source>
</evidence>
<name>A0ACC2M0S4_PERAE</name>